<keyword evidence="17" id="KW-1185">Reference proteome</keyword>
<reference evidence="16 17" key="1">
    <citation type="submission" date="2023-05" db="EMBL/GenBank/DDBJ databases">
        <title>[ruminococcus] sp. nov., isolated from a pig farm feces dump.</title>
        <authorList>
            <person name="Chang Y.-H."/>
        </authorList>
    </citation>
    <scope>NUCLEOTIDE SEQUENCE [LARGE SCALE GENOMIC DNA]</scope>
    <source>
        <strain evidence="16 17">YH-rum2234</strain>
    </source>
</reference>
<evidence type="ECO:0000259" key="15">
    <source>
        <dbReference type="PROSITE" id="PS51831"/>
    </source>
</evidence>
<dbReference type="PROSITE" id="PS51831">
    <property type="entry name" value="HD"/>
    <property type="match status" value="1"/>
</dbReference>
<gene>
    <name evidence="14 16" type="primary">nadD</name>
    <name evidence="16" type="ORF">QJ036_12285</name>
</gene>
<dbReference type="GO" id="GO:0009435">
    <property type="term" value="P:NAD+ biosynthetic process"/>
    <property type="evidence" value="ECO:0007669"/>
    <property type="project" value="UniProtKB-UniRule"/>
</dbReference>
<dbReference type="EMBL" id="JASGBQ010000028">
    <property type="protein sequence ID" value="MDI9243226.1"/>
    <property type="molecule type" value="Genomic_DNA"/>
</dbReference>
<dbReference type="InterPro" id="IPR005249">
    <property type="entry name" value="YqeK"/>
</dbReference>
<keyword evidence="8" id="KW-0378">Hydrolase</keyword>
<evidence type="ECO:0000256" key="2">
    <source>
        <dbReference type="ARBA" id="ARBA00005019"/>
    </source>
</evidence>
<dbReference type="SUPFAM" id="SSF52374">
    <property type="entry name" value="Nucleotidylyl transferase"/>
    <property type="match status" value="1"/>
</dbReference>
<accession>A0AAP4BAX6</accession>
<dbReference type="GO" id="GO:0005524">
    <property type="term" value="F:ATP binding"/>
    <property type="evidence" value="ECO:0007669"/>
    <property type="project" value="UniProtKB-KW"/>
</dbReference>
<comment type="caution">
    <text evidence="16">The sequence shown here is derived from an EMBL/GenBank/DDBJ whole genome shotgun (WGS) entry which is preliminary data.</text>
</comment>
<dbReference type="NCBIfam" id="TIGR00482">
    <property type="entry name" value="nicotinate (nicotinamide) nucleotide adenylyltransferase"/>
    <property type="match status" value="1"/>
</dbReference>
<dbReference type="EC" id="2.7.7.18" evidence="14"/>
<keyword evidence="5 14" id="KW-0548">Nucleotidyltransferase</keyword>
<evidence type="ECO:0000256" key="10">
    <source>
        <dbReference type="ARBA" id="ARBA00023004"/>
    </source>
</evidence>
<dbReference type="InterPro" id="IPR006674">
    <property type="entry name" value="HD_domain"/>
</dbReference>
<keyword evidence="7 14" id="KW-0547">Nucleotide-binding</keyword>
<comment type="catalytic activity">
    <reaction evidence="13">
        <text>P(1),P(4)-bis(5'-adenosyl) tetraphosphate + H2O = 2 ADP + 2 H(+)</text>
        <dbReference type="Rhea" id="RHEA:24252"/>
        <dbReference type="ChEBI" id="CHEBI:15377"/>
        <dbReference type="ChEBI" id="CHEBI:15378"/>
        <dbReference type="ChEBI" id="CHEBI:58141"/>
        <dbReference type="ChEBI" id="CHEBI:456216"/>
        <dbReference type="EC" id="3.6.1.41"/>
    </reaction>
</comment>
<keyword evidence="11 14" id="KW-0520">NAD</keyword>
<dbReference type="NCBIfam" id="NF000840">
    <property type="entry name" value="PRK00071.1-3"/>
    <property type="match status" value="1"/>
</dbReference>
<dbReference type="RefSeq" id="WP_283231651.1">
    <property type="nucleotide sequence ID" value="NZ_JASGBQ010000028.1"/>
</dbReference>
<evidence type="ECO:0000256" key="11">
    <source>
        <dbReference type="ARBA" id="ARBA00023027"/>
    </source>
</evidence>
<dbReference type="InterPro" id="IPR005248">
    <property type="entry name" value="NadD/NMNAT"/>
</dbReference>
<evidence type="ECO:0000256" key="8">
    <source>
        <dbReference type="ARBA" id="ARBA00022801"/>
    </source>
</evidence>
<dbReference type="PANTHER" id="PTHR39321">
    <property type="entry name" value="NICOTINATE-NUCLEOTIDE ADENYLYLTRANSFERASE-RELATED"/>
    <property type="match status" value="1"/>
</dbReference>
<evidence type="ECO:0000256" key="3">
    <source>
        <dbReference type="ARBA" id="ARBA00022642"/>
    </source>
</evidence>
<dbReference type="GO" id="GO:0008803">
    <property type="term" value="F:bis(5'-nucleosyl)-tetraphosphatase (symmetrical) activity"/>
    <property type="evidence" value="ECO:0007669"/>
    <property type="project" value="UniProtKB-EC"/>
</dbReference>
<evidence type="ECO:0000256" key="7">
    <source>
        <dbReference type="ARBA" id="ARBA00022741"/>
    </source>
</evidence>
<keyword evidence="9 14" id="KW-0067">ATP-binding</keyword>
<dbReference type="NCBIfam" id="TIGR00125">
    <property type="entry name" value="cyt_tran_rel"/>
    <property type="match status" value="1"/>
</dbReference>
<evidence type="ECO:0000256" key="13">
    <source>
        <dbReference type="ARBA" id="ARBA00049417"/>
    </source>
</evidence>
<dbReference type="InterPro" id="IPR006675">
    <property type="entry name" value="HDIG_dom"/>
</dbReference>
<comment type="pathway">
    <text evidence="2 14">Cofactor biosynthesis; NAD(+) biosynthesis; deamido-NAD(+) from nicotinate D-ribonucleotide: step 1/1.</text>
</comment>
<dbReference type="Pfam" id="PF01966">
    <property type="entry name" value="HD"/>
    <property type="match status" value="1"/>
</dbReference>
<evidence type="ECO:0000256" key="14">
    <source>
        <dbReference type="HAMAP-Rule" id="MF_00244"/>
    </source>
</evidence>
<dbReference type="InterPro" id="IPR003607">
    <property type="entry name" value="HD/PDEase_dom"/>
</dbReference>
<sequence>MDKVQNKIGIMGGTFDPIHIAHLILAEQACVQFGLEKILFMPSSQPPHKDNRMVSAAYHREAMVLAAIRGNNKFVYSDLEIRRDGITYTSDTLKELHEEYPDTEFYFIMGADSLFAVDTWYKPEEIFKTAIILAGNRMDVPEEKLDHQIAYLRERFGGQIHLIDMPDIAVSSSDIRKRCKEGLPIQYYVPDAVYQYIEANELYVQNRLQETENTIENTAGFNTGEKEEGGRTMKPDRLVIKEKLRHKLGMGRFEHTLGVAYTAACLAMRYGCNAEDAELAGLLHDCAKQYDNETLMKKCLKYKLPVSEAEKRNPSLLHAKLGAYLAEQKYDVEDSGILNAIRYHTTGRPAMTLIEKIIYVADYIEPRRFKAPNLDKIRQLAFVDLDRTVCEIMKDTLAYLKEMPANIDETTMEACIYYQKLNDSSKWEQAI</sequence>
<comment type="function">
    <text evidence="1 14">Catalyzes the reversible adenylation of nicotinate mononucleotide (NaMN) to nicotinic acid adenine dinucleotide (NaAD).</text>
</comment>
<dbReference type="Gene3D" id="1.10.3210.10">
    <property type="entry name" value="Hypothetical protein af1432"/>
    <property type="match status" value="1"/>
</dbReference>
<dbReference type="NCBIfam" id="TIGR00277">
    <property type="entry name" value="HDIG"/>
    <property type="match status" value="1"/>
</dbReference>
<keyword evidence="6" id="KW-0479">Metal-binding</keyword>
<dbReference type="SMART" id="SM00471">
    <property type="entry name" value="HDc"/>
    <property type="match status" value="1"/>
</dbReference>
<organism evidence="16 17">
    <name type="scientific">Fusibacillus kribbianus</name>
    <dbReference type="NCBI Taxonomy" id="3044208"/>
    <lineage>
        <taxon>Bacteria</taxon>
        <taxon>Bacillati</taxon>
        <taxon>Bacillota</taxon>
        <taxon>Clostridia</taxon>
        <taxon>Lachnospirales</taxon>
        <taxon>Lachnospiraceae</taxon>
        <taxon>Fusibacillus</taxon>
    </lineage>
</organism>
<keyword evidence="10" id="KW-0408">Iron</keyword>
<evidence type="ECO:0000313" key="17">
    <source>
        <dbReference type="Proteomes" id="UP001300383"/>
    </source>
</evidence>
<dbReference type="Proteomes" id="UP001300383">
    <property type="component" value="Unassembled WGS sequence"/>
</dbReference>
<dbReference type="InterPro" id="IPR004821">
    <property type="entry name" value="Cyt_trans-like"/>
</dbReference>
<evidence type="ECO:0000256" key="4">
    <source>
        <dbReference type="ARBA" id="ARBA00022679"/>
    </source>
</evidence>
<evidence type="ECO:0000313" key="16">
    <source>
        <dbReference type="EMBL" id="MDI9243226.1"/>
    </source>
</evidence>
<evidence type="ECO:0000256" key="6">
    <source>
        <dbReference type="ARBA" id="ARBA00022723"/>
    </source>
</evidence>
<protein>
    <recommendedName>
        <fullName evidence="14">Probable nicotinate-nucleotide adenylyltransferase</fullName>
        <ecNumber evidence="14">2.7.7.18</ecNumber>
    </recommendedName>
    <alternativeName>
        <fullName evidence="14">Deamido-NAD(+) diphosphorylase</fullName>
    </alternativeName>
    <alternativeName>
        <fullName evidence="14">Deamido-NAD(+) pyrophosphorylase</fullName>
    </alternativeName>
    <alternativeName>
        <fullName evidence="14">Nicotinate mononucleotide adenylyltransferase</fullName>
        <shortName evidence="14">NaMN adenylyltransferase</shortName>
    </alternativeName>
</protein>
<proteinExistence type="inferred from homology"/>
<dbReference type="AlphaFoldDB" id="A0AAP4BAX6"/>
<dbReference type="PANTHER" id="PTHR39321:SF3">
    <property type="entry name" value="PHOSPHOPANTETHEINE ADENYLYLTRANSFERASE"/>
    <property type="match status" value="1"/>
</dbReference>
<dbReference type="GO" id="GO:0046872">
    <property type="term" value="F:metal ion binding"/>
    <property type="evidence" value="ECO:0007669"/>
    <property type="project" value="UniProtKB-KW"/>
</dbReference>
<dbReference type="CDD" id="cd02165">
    <property type="entry name" value="NMNAT"/>
    <property type="match status" value="1"/>
</dbReference>
<evidence type="ECO:0000256" key="5">
    <source>
        <dbReference type="ARBA" id="ARBA00022695"/>
    </source>
</evidence>
<feature type="domain" description="HD" evidence="15">
    <location>
        <begin position="252"/>
        <end position="367"/>
    </location>
</feature>
<dbReference type="CDD" id="cd00077">
    <property type="entry name" value="HDc"/>
    <property type="match status" value="1"/>
</dbReference>
<dbReference type="Pfam" id="PF01467">
    <property type="entry name" value="CTP_transf_like"/>
    <property type="match status" value="1"/>
</dbReference>
<evidence type="ECO:0000256" key="1">
    <source>
        <dbReference type="ARBA" id="ARBA00002324"/>
    </source>
</evidence>
<evidence type="ECO:0000256" key="9">
    <source>
        <dbReference type="ARBA" id="ARBA00022840"/>
    </source>
</evidence>
<dbReference type="SUPFAM" id="SSF109604">
    <property type="entry name" value="HD-domain/PDEase-like"/>
    <property type="match status" value="1"/>
</dbReference>
<comment type="similarity">
    <text evidence="14">Belongs to the NadD family.</text>
</comment>
<dbReference type="NCBIfam" id="TIGR00488">
    <property type="entry name" value="bis(5'-nucleosyl)-tetraphosphatase (symmetrical) YqeK"/>
    <property type="match status" value="1"/>
</dbReference>
<dbReference type="HAMAP" id="MF_00244">
    <property type="entry name" value="NaMN_adenylyltr"/>
    <property type="match status" value="1"/>
</dbReference>
<dbReference type="Gene3D" id="3.40.50.620">
    <property type="entry name" value="HUPs"/>
    <property type="match status" value="1"/>
</dbReference>
<keyword evidence="4 14" id="KW-0808">Transferase</keyword>
<evidence type="ECO:0000256" key="12">
    <source>
        <dbReference type="ARBA" id="ARBA00048721"/>
    </source>
</evidence>
<keyword evidence="3 14" id="KW-0662">Pyridine nucleotide biosynthesis</keyword>
<comment type="catalytic activity">
    <reaction evidence="12 14">
        <text>nicotinate beta-D-ribonucleotide + ATP + H(+) = deamido-NAD(+) + diphosphate</text>
        <dbReference type="Rhea" id="RHEA:22860"/>
        <dbReference type="ChEBI" id="CHEBI:15378"/>
        <dbReference type="ChEBI" id="CHEBI:30616"/>
        <dbReference type="ChEBI" id="CHEBI:33019"/>
        <dbReference type="ChEBI" id="CHEBI:57502"/>
        <dbReference type="ChEBI" id="CHEBI:58437"/>
        <dbReference type="EC" id="2.7.7.18"/>
    </reaction>
</comment>
<dbReference type="InterPro" id="IPR014729">
    <property type="entry name" value="Rossmann-like_a/b/a_fold"/>
</dbReference>
<name>A0AAP4BAX6_9FIRM</name>
<dbReference type="GO" id="GO:0004515">
    <property type="term" value="F:nicotinate-nucleotide adenylyltransferase activity"/>
    <property type="evidence" value="ECO:0007669"/>
    <property type="project" value="UniProtKB-UniRule"/>
</dbReference>